<feature type="transmembrane region" description="Helical" evidence="6">
    <location>
        <begin position="621"/>
        <end position="640"/>
    </location>
</feature>
<keyword evidence="4 6" id="KW-0472">Membrane</keyword>
<feature type="transmembrane region" description="Helical" evidence="6">
    <location>
        <begin position="561"/>
        <end position="582"/>
    </location>
</feature>
<comment type="caution">
    <text evidence="8">The sequence shown here is derived from an EMBL/GenBank/DDBJ whole genome shotgun (WGS) entry which is preliminary data.</text>
</comment>
<dbReference type="InterPro" id="IPR051328">
    <property type="entry name" value="T7SS_ABC-Transporter"/>
</dbReference>
<feature type="transmembrane region" description="Helical" evidence="6">
    <location>
        <begin position="521"/>
        <end position="540"/>
    </location>
</feature>
<keyword evidence="5" id="KW-0175">Coiled coil</keyword>
<keyword evidence="9" id="KW-1185">Reference proteome</keyword>
<keyword evidence="2 6" id="KW-0812">Transmembrane</keyword>
<dbReference type="Pfam" id="PF12698">
    <property type="entry name" value="ABC2_membrane_3"/>
    <property type="match status" value="1"/>
</dbReference>
<evidence type="ECO:0000256" key="5">
    <source>
        <dbReference type="SAM" id="Coils"/>
    </source>
</evidence>
<feature type="coiled-coil region" evidence="5">
    <location>
        <begin position="301"/>
        <end position="328"/>
    </location>
</feature>
<comment type="subcellular location">
    <subcellularLocation>
        <location evidence="1">Membrane</location>
        <topology evidence="1">Multi-pass membrane protein</topology>
    </subcellularLocation>
</comment>
<name>A0ABR7FX93_9FIRM</name>
<evidence type="ECO:0000256" key="2">
    <source>
        <dbReference type="ARBA" id="ARBA00022692"/>
    </source>
</evidence>
<feature type="transmembrane region" description="Helical" evidence="6">
    <location>
        <begin position="20"/>
        <end position="38"/>
    </location>
</feature>
<dbReference type="Proteomes" id="UP000628463">
    <property type="component" value="Unassembled WGS sequence"/>
</dbReference>
<evidence type="ECO:0000256" key="4">
    <source>
        <dbReference type="ARBA" id="ARBA00023136"/>
    </source>
</evidence>
<dbReference type="NCBIfam" id="TIGR03062">
    <property type="entry name" value="pip_yhgE_Cterm"/>
    <property type="match status" value="1"/>
</dbReference>
<keyword evidence="3 6" id="KW-1133">Transmembrane helix</keyword>
<dbReference type="PANTHER" id="PTHR43077">
    <property type="entry name" value="TRANSPORT PERMEASE YVFS-RELATED"/>
    <property type="match status" value="1"/>
</dbReference>
<dbReference type="PANTHER" id="PTHR43077:SF10">
    <property type="entry name" value="TRANSPORT PERMEASE PROTEIN"/>
    <property type="match status" value="1"/>
</dbReference>
<evidence type="ECO:0000259" key="7">
    <source>
        <dbReference type="Pfam" id="PF12698"/>
    </source>
</evidence>
<dbReference type="EMBL" id="JACOPD010000001">
    <property type="protein sequence ID" value="MBC5679781.1"/>
    <property type="molecule type" value="Genomic_DNA"/>
</dbReference>
<feature type="transmembrane region" description="Helical" evidence="6">
    <location>
        <begin position="675"/>
        <end position="696"/>
    </location>
</feature>
<sequence length="717" mass="78565">MKRVLKIFVHDLVGLSRNIFALIIAVGLCIIPSLYAWFNIYSNWDPYANTSSIKVAVVSQDAGYKNSDGKNVNMGEEVLDTLRKNTGLGWQILGTYDEAIDGVKSGKYYAAIVLGEDFSKNMFDFIDNGLVHPSVTYYENEKKNAVASKITQSGKSTLQENINTQFVDTVVQTAMGSTDGILSEDKDILSGVTESLKKLNSNLSGYNTTITAFVNSNNALQGTLNQVKNEIPQVQQALLDGSDTTQKIHEQTSAAADEYIQKIDELSSLIRQTSKELSEQIHKLIDSVQNNAGTDEIIAGINSAQNLLDALMAQNDTLAGQLQEISQQLGGVVDDEVINAAVASITQLENVTKALLEQAKVLVSNSAEMTNAKLELLKIILGQCETKIDELDKLYQDSLRKSVDSLRAVIGTTISSIGTSLTEMSQQMSGLSAMMGSLMTTVDGMNIGLDQTGIIIKGMTEKITTLTQKLDSLNGDEKFEMLAKALSQDPVTYGEFLSSPVKVSTHQVYETANYGSAVAPFYTTLALWVGGLLLTALIKVHPDKDELTNGAKSHELFFGRYLLFFVLGQVQAVITVLGDLYLLKIQCLHKGLFMLAACFVSFVFTLLIYTLTVSFGDIGKALAVVMVVIQIAGSSGTYPIELLPVFFQKVYIYFPFPYAINAMRETISGMYSADYAIYIGELLIFVAGSLALGLFIRKPFMKLNHYMHERMHDTDMM</sequence>
<evidence type="ECO:0000313" key="9">
    <source>
        <dbReference type="Proteomes" id="UP000628463"/>
    </source>
</evidence>
<gene>
    <name evidence="8" type="ORF">H8S01_02225</name>
</gene>
<feature type="transmembrane region" description="Helical" evidence="6">
    <location>
        <begin position="588"/>
        <end position="609"/>
    </location>
</feature>
<dbReference type="RefSeq" id="WP_021865221.1">
    <property type="nucleotide sequence ID" value="NZ_JACOPD010000001.1"/>
</dbReference>
<dbReference type="InterPro" id="IPR017500">
    <property type="entry name" value="Phage_infect_YhgE_N"/>
</dbReference>
<evidence type="ECO:0000313" key="8">
    <source>
        <dbReference type="EMBL" id="MBC5679781.1"/>
    </source>
</evidence>
<dbReference type="NCBIfam" id="TIGR03061">
    <property type="entry name" value="pip_yhgE_Nterm"/>
    <property type="match status" value="1"/>
</dbReference>
<feature type="domain" description="ABC-2 type transporter transmembrane" evidence="7">
    <location>
        <begin position="23"/>
        <end position="694"/>
    </location>
</feature>
<dbReference type="InterPro" id="IPR013525">
    <property type="entry name" value="ABC2_TM"/>
</dbReference>
<reference evidence="8 9" key="1">
    <citation type="submission" date="2020-08" db="EMBL/GenBank/DDBJ databases">
        <title>Genome public.</title>
        <authorList>
            <person name="Liu C."/>
            <person name="Sun Q."/>
        </authorList>
    </citation>
    <scope>NUCLEOTIDE SEQUENCE [LARGE SCALE GENOMIC DNA]</scope>
    <source>
        <strain evidence="8 9">NSJ-43</strain>
    </source>
</reference>
<protein>
    <submittedName>
        <fullName evidence="8">YhgE/Pip domain-containing protein</fullName>
    </submittedName>
</protein>
<proteinExistence type="predicted"/>
<dbReference type="Gene3D" id="3.40.1710.10">
    <property type="entry name" value="abc type-2 transporter like domain"/>
    <property type="match status" value="1"/>
</dbReference>
<feature type="coiled-coil region" evidence="5">
    <location>
        <begin position="217"/>
        <end position="276"/>
    </location>
</feature>
<dbReference type="InterPro" id="IPR017501">
    <property type="entry name" value="Phage_infect_YhgE_C"/>
</dbReference>
<evidence type="ECO:0000256" key="1">
    <source>
        <dbReference type="ARBA" id="ARBA00004141"/>
    </source>
</evidence>
<evidence type="ECO:0000256" key="3">
    <source>
        <dbReference type="ARBA" id="ARBA00022989"/>
    </source>
</evidence>
<accession>A0ABR7FX93</accession>
<organism evidence="8 9">
    <name type="scientific">Lachnospira hominis</name>
    <name type="common">ex Liu et al. 2021</name>
    <dbReference type="NCBI Taxonomy" id="2763051"/>
    <lineage>
        <taxon>Bacteria</taxon>
        <taxon>Bacillati</taxon>
        <taxon>Bacillota</taxon>
        <taxon>Clostridia</taxon>
        <taxon>Lachnospirales</taxon>
        <taxon>Lachnospiraceae</taxon>
        <taxon>Lachnospira</taxon>
    </lineage>
</organism>
<evidence type="ECO:0000256" key="6">
    <source>
        <dbReference type="SAM" id="Phobius"/>
    </source>
</evidence>